<sequence length="94" mass="10905">MNSPVFSGGKKTVTDTIKYLETLMQETQKPEAELMAQAFQTGVRQMWRERTLGRYLRGQITRQKAVELAGIDWVELAERQHKAMMEDLAWAMEN</sequence>
<dbReference type="AlphaFoldDB" id="A0A0F9CGB3"/>
<proteinExistence type="predicted"/>
<protein>
    <submittedName>
        <fullName evidence="1">Uncharacterized protein</fullName>
    </submittedName>
</protein>
<name>A0A0F9CGB3_9ZZZZ</name>
<gene>
    <name evidence="1" type="ORF">LCGC14_2613530</name>
</gene>
<evidence type="ECO:0000313" key="1">
    <source>
        <dbReference type="EMBL" id="KKL04691.1"/>
    </source>
</evidence>
<dbReference type="EMBL" id="LAZR01044419">
    <property type="protein sequence ID" value="KKL04691.1"/>
    <property type="molecule type" value="Genomic_DNA"/>
</dbReference>
<reference evidence="1" key="1">
    <citation type="journal article" date="2015" name="Nature">
        <title>Complex archaea that bridge the gap between prokaryotes and eukaryotes.</title>
        <authorList>
            <person name="Spang A."/>
            <person name="Saw J.H."/>
            <person name="Jorgensen S.L."/>
            <person name="Zaremba-Niedzwiedzka K."/>
            <person name="Martijn J."/>
            <person name="Lind A.E."/>
            <person name="van Eijk R."/>
            <person name="Schleper C."/>
            <person name="Guy L."/>
            <person name="Ettema T.J."/>
        </authorList>
    </citation>
    <scope>NUCLEOTIDE SEQUENCE</scope>
</reference>
<organism evidence="1">
    <name type="scientific">marine sediment metagenome</name>
    <dbReference type="NCBI Taxonomy" id="412755"/>
    <lineage>
        <taxon>unclassified sequences</taxon>
        <taxon>metagenomes</taxon>
        <taxon>ecological metagenomes</taxon>
    </lineage>
</organism>
<accession>A0A0F9CGB3</accession>
<comment type="caution">
    <text evidence="1">The sequence shown here is derived from an EMBL/GenBank/DDBJ whole genome shotgun (WGS) entry which is preliminary data.</text>
</comment>